<feature type="domain" description="Lipoyl-binding" evidence="2">
    <location>
        <begin position="61"/>
        <end position="138"/>
    </location>
</feature>
<proteinExistence type="predicted"/>
<dbReference type="CDD" id="cd06850">
    <property type="entry name" value="biotinyl_domain"/>
    <property type="match status" value="1"/>
</dbReference>
<dbReference type="PANTHER" id="PTHR45266:SF3">
    <property type="entry name" value="OXALOACETATE DECARBOXYLASE ALPHA CHAIN"/>
    <property type="match status" value="1"/>
</dbReference>
<dbReference type="Pfam" id="PF00364">
    <property type="entry name" value="Biotin_lipoyl"/>
    <property type="match status" value="1"/>
</dbReference>
<dbReference type="FunFam" id="2.40.50.100:FF:000003">
    <property type="entry name" value="Acetyl-CoA carboxylase biotin carboxyl carrier protein"/>
    <property type="match status" value="1"/>
</dbReference>
<dbReference type="InterPro" id="IPR011053">
    <property type="entry name" value="Single_hybrid_motif"/>
</dbReference>
<gene>
    <name evidence="3" type="ORF">ASB62_01450</name>
</gene>
<dbReference type="PANTHER" id="PTHR45266">
    <property type="entry name" value="OXALOACETATE DECARBOXYLASE ALPHA CHAIN"/>
    <property type="match status" value="1"/>
</dbReference>
<dbReference type="Proteomes" id="UP000053937">
    <property type="component" value="Unassembled WGS sequence"/>
</dbReference>
<accession>A0A117MS42</accession>
<dbReference type="InterPro" id="IPR000089">
    <property type="entry name" value="Biotin_lipoyl"/>
</dbReference>
<dbReference type="OrthoDB" id="9812676at2"/>
<sequence>MKHYTFTISGNTYNVDIKSLEENLAEIEVNGTLYEVKLGREIQTPKTPKLVRYTPPKVKDPEPLTTPGLSLIKAPLPGTIIAVYVQPGTTIKRDAPVLVLEAMKMENNIYAEKDGTVKTVKVTTGDTVMQGDVLIEIE</sequence>
<organism evidence="3 4">
    <name type="scientific">Chlorobium limicola</name>
    <dbReference type="NCBI Taxonomy" id="1092"/>
    <lineage>
        <taxon>Bacteria</taxon>
        <taxon>Pseudomonadati</taxon>
        <taxon>Chlorobiota</taxon>
        <taxon>Chlorobiia</taxon>
        <taxon>Chlorobiales</taxon>
        <taxon>Chlorobiaceae</taxon>
        <taxon>Chlorobium/Pelodictyon group</taxon>
        <taxon>Chlorobium</taxon>
    </lineage>
</organism>
<evidence type="ECO:0000259" key="2">
    <source>
        <dbReference type="PROSITE" id="PS50968"/>
    </source>
</evidence>
<dbReference type="RefSeq" id="WP_059138302.1">
    <property type="nucleotide sequence ID" value="NZ_LMBR01000017.1"/>
</dbReference>
<dbReference type="InterPro" id="IPR050709">
    <property type="entry name" value="Biotin_Carboxyl_Carrier/Decarb"/>
</dbReference>
<comment type="caution">
    <text evidence="3">The sequence shown here is derived from an EMBL/GenBank/DDBJ whole genome shotgun (WGS) entry which is preliminary data.</text>
</comment>
<dbReference type="Gene3D" id="2.40.50.100">
    <property type="match status" value="1"/>
</dbReference>
<reference evidence="3 4" key="1">
    <citation type="submission" date="2015-10" db="EMBL/GenBank/DDBJ databases">
        <title>Draft Genome Sequence of Chlorobium limicola strain Frasassi Growing under Artificial Lighting in the Frasassi Cave System.</title>
        <authorList>
            <person name="Mansor M."/>
            <person name="Macalady J."/>
        </authorList>
    </citation>
    <scope>NUCLEOTIDE SEQUENCE [LARGE SCALE GENOMIC DNA]</scope>
    <source>
        <strain evidence="3 4">Frasassi</strain>
    </source>
</reference>
<name>A0A117MS42_CHLLI</name>
<dbReference type="EMBL" id="LMBR01000017">
    <property type="protein sequence ID" value="KUL32771.1"/>
    <property type="molecule type" value="Genomic_DNA"/>
</dbReference>
<keyword evidence="1" id="KW-0092">Biotin</keyword>
<keyword evidence="4" id="KW-1185">Reference proteome</keyword>
<evidence type="ECO:0000256" key="1">
    <source>
        <dbReference type="ARBA" id="ARBA00023267"/>
    </source>
</evidence>
<protein>
    <submittedName>
        <fullName evidence="3">Biotin carboxyl carrier domain-containing protein</fullName>
    </submittedName>
</protein>
<dbReference type="SUPFAM" id="SSF51230">
    <property type="entry name" value="Single hybrid motif"/>
    <property type="match status" value="1"/>
</dbReference>
<evidence type="ECO:0000313" key="3">
    <source>
        <dbReference type="EMBL" id="KUL32771.1"/>
    </source>
</evidence>
<dbReference type="AlphaFoldDB" id="A0A117MS42"/>
<dbReference type="PROSITE" id="PS50968">
    <property type="entry name" value="BIOTINYL_LIPOYL"/>
    <property type="match status" value="1"/>
</dbReference>
<evidence type="ECO:0000313" key="4">
    <source>
        <dbReference type="Proteomes" id="UP000053937"/>
    </source>
</evidence>